<feature type="region of interest" description="Disordered" evidence="9">
    <location>
        <begin position="748"/>
        <end position="830"/>
    </location>
</feature>
<dbReference type="PROSITE" id="PS50215">
    <property type="entry name" value="ADAM_MEPRO"/>
    <property type="match status" value="1"/>
</dbReference>
<feature type="domain" description="EGF-like" evidence="12">
    <location>
        <begin position="660"/>
        <end position="694"/>
    </location>
</feature>
<dbReference type="InterPro" id="IPR036436">
    <property type="entry name" value="Disintegrin_dom_sf"/>
</dbReference>
<evidence type="ECO:0000256" key="11">
    <source>
        <dbReference type="SAM" id="SignalP"/>
    </source>
</evidence>
<evidence type="ECO:0000256" key="6">
    <source>
        <dbReference type="PROSITE-ProRule" id="PRU00068"/>
    </source>
</evidence>
<dbReference type="SMART" id="SM00050">
    <property type="entry name" value="DISIN"/>
    <property type="match status" value="1"/>
</dbReference>
<evidence type="ECO:0000313" key="16">
    <source>
        <dbReference type="Proteomes" id="UP001274896"/>
    </source>
</evidence>
<dbReference type="InterPro" id="IPR024079">
    <property type="entry name" value="MetalloPept_cat_dom_sf"/>
</dbReference>
<evidence type="ECO:0000256" key="7">
    <source>
        <dbReference type="PROSITE-ProRule" id="PRU00076"/>
    </source>
</evidence>
<dbReference type="Pfam" id="PF08516">
    <property type="entry name" value="ADAM_CR"/>
    <property type="match status" value="1"/>
</dbReference>
<comment type="subcellular location">
    <subcellularLocation>
        <location evidence="1">Membrane</location>
        <topology evidence="1">Single-pass type I membrane protein</topology>
    </subcellularLocation>
</comment>
<dbReference type="InterPro" id="IPR000742">
    <property type="entry name" value="EGF"/>
</dbReference>
<feature type="compositionally biased region" description="Pro residues" evidence="9">
    <location>
        <begin position="772"/>
        <end position="782"/>
    </location>
</feature>
<dbReference type="Pfam" id="PF01421">
    <property type="entry name" value="Reprolysin"/>
    <property type="match status" value="1"/>
</dbReference>
<dbReference type="PROSITE" id="PS50026">
    <property type="entry name" value="EGF_3"/>
    <property type="match status" value="1"/>
</dbReference>
<evidence type="ECO:0000256" key="3">
    <source>
        <dbReference type="ARBA" id="ARBA00022989"/>
    </source>
</evidence>
<keyword evidence="2 10" id="KW-0812">Transmembrane</keyword>
<dbReference type="CDD" id="cd04269">
    <property type="entry name" value="ZnMc_adamalysin_II_like"/>
    <property type="match status" value="1"/>
</dbReference>
<dbReference type="PRINTS" id="PR00289">
    <property type="entry name" value="DISINTEGRIN"/>
</dbReference>
<dbReference type="GO" id="GO:0004222">
    <property type="term" value="F:metalloendopeptidase activity"/>
    <property type="evidence" value="ECO:0007669"/>
    <property type="project" value="InterPro"/>
</dbReference>
<keyword evidence="3 10" id="KW-1133">Transmembrane helix</keyword>
<feature type="binding site" evidence="8">
    <location>
        <position position="371"/>
    </location>
    <ligand>
        <name>Zn(2+)</name>
        <dbReference type="ChEBI" id="CHEBI:29105"/>
        <note>catalytic</note>
    </ligand>
</feature>
<dbReference type="GO" id="GO:0046872">
    <property type="term" value="F:metal ion binding"/>
    <property type="evidence" value="ECO:0007669"/>
    <property type="project" value="UniProtKB-KW"/>
</dbReference>
<dbReference type="InterPro" id="IPR034027">
    <property type="entry name" value="Reprolysin_adamalysin"/>
</dbReference>
<evidence type="ECO:0000256" key="8">
    <source>
        <dbReference type="PROSITE-ProRule" id="PRU00276"/>
    </source>
</evidence>
<dbReference type="PROSITE" id="PS01186">
    <property type="entry name" value="EGF_2"/>
    <property type="match status" value="1"/>
</dbReference>
<dbReference type="SUPFAM" id="SSF55486">
    <property type="entry name" value="Metalloproteases ('zincins'), catalytic domain"/>
    <property type="match status" value="1"/>
</dbReference>
<evidence type="ECO:0000256" key="10">
    <source>
        <dbReference type="SAM" id="Phobius"/>
    </source>
</evidence>
<gene>
    <name evidence="15" type="ORF">QTP70_029472</name>
</gene>
<dbReference type="SUPFAM" id="SSF57552">
    <property type="entry name" value="Blood coagulation inhibitor (disintegrin)"/>
    <property type="match status" value="1"/>
</dbReference>
<dbReference type="InterPro" id="IPR018358">
    <property type="entry name" value="Disintegrin_CS"/>
</dbReference>
<dbReference type="PANTHER" id="PTHR11905:SF136">
    <property type="entry name" value="DISINTEGRIN AND METALLOPROTEINASE DOMAIN-CONTAINING PROTEIN 9"/>
    <property type="match status" value="1"/>
</dbReference>
<dbReference type="FunFam" id="3.40.390.10:FF:000002">
    <property type="entry name" value="Disintegrin and metalloproteinase domain-containing protein 22"/>
    <property type="match status" value="1"/>
</dbReference>
<dbReference type="Gene3D" id="3.40.390.10">
    <property type="entry name" value="Collagenase (Catalytic Domain)"/>
    <property type="match status" value="1"/>
</dbReference>
<evidence type="ECO:0000256" key="9">
    <source>
        <dbReference type="SAM" id="MobiDB-lite"/>
    </source>
</evidence>
<evidence type="ECO:0000259" key="13">
    <source>
        <dbReference type="PROSITE" id="PS50214"/>
    </source>
</evidence>
<dbReference type="InterPro" id="IPR001762">
    <property type="entry name" value="Disintegrin_dom"/>
</dbReference>
<dbReference type="PANTHER" id="PTHR11905">
    <property type="entry name" value="ADAM A DISINTEGRIN AND METALLOPROTEASE DOMAIN"/>
    <property type="match status" value="1"/>
</dbReference>
<feature type="disulfide bond" evidence="6">
    <location>
        <begin position="491"/>
        <end position="511"/>
    </location>
</feature>
<keyword evidence="5 7" id="KW-1015">Disulfide bond</keyword>
<dbReference type="GO" id="GO:0006508">
    <property type="term" value="P:proteolysis"/>
    <property type="evidence" value="ECO:0007669"/>
    <property type="project" value="InterPro"/>
</dbReference>
<feature type="domain" description="Disintegrin" evidence="13">
    <location>
        <begin position="433"/>
        <end position="519"/>
    </location>
</feature>
<evidence type="ECO:0000256" key="5">
    <source>
        <dbReference type="ARBA" id="ARBA00023157"/>
    </source>
</evidence>
<feature type="transmembrane region" description="Helical" evidence="10">
    <location>
        <begin position="717"/>
        <end position="739"/>
    </location>
</feature>
<dbReference type="Proteomes" id="UP001274896">
    <property type="component" value="Unassembled WGS sequence"/>
</dbReference>
<dbReference type="InterPro" id="IPR001590">
    <property type="entry name" value="Peptidase_M12B"/>
</dbReference>
<evidence type="ECO:0000256" key="2">
    <source>
        <dbReference type="ARBA" id="ARBA00022692"/>
    </source>
</evidence>
<sequence length="830" mass="90451">MEGEESRKTRRNSRGHFSTFLLLVLIHADGIVSQDLFHEQTSNLKNFQIVIPQLVHKRWQRHDKTTQTHKPRADSESLTYSIEIDNTVHLLHLTKNKDFLSPNFAVVSHDVHRNSMKSHNEKPVLCHYYGRVSGYEESLVALSTCDGLRGVIFMGNKSYALEPALHASNNEHILFPLESSVSEPFVCGVDSERDHGNGGSFDHGNGGSFDHTSSMDIFLRKKRNLPQTRYVELVLVVDNLRFKLKKSNRVAVRDEAVQLANLLDTYFKQLNIHIVLVGLEIFETDNPFEVEGNASDVLGRFVDWRKKNLTSRVRNDMSQLIVGRNGAYSGGIMGMAFVGAVCSAGSGGGISVFSNDDLQYYSTILAHEMGHNLGMNHDTSSCQCGGNSCIMSPSASGSRLFSLCSGNDFENLVLRGKGTCLLNLPPQDNVISVPKCGNQILEGDEQCDCGPPETCDNKCCDAATCTFTKGSVCAAGSCCKDCKLLVSGTPCRLLMNQCDLPEYCTGQSAFCPPDSYLMDGLTCEGGTAYCFEGQCQTLDYQCKQLFGQKAVKADDKCFSHVNTQGSKFGNCGNTGSGIIPCSVANSMCGKIQCTNFDSNYPPSGAAISTEDIGSGILCKNAYFNLGSDVLDPGYVKTGTVCAAEKVCMKFQCVNSSVITWGQKCNAARDCNSNGVCNDKGHCHCNNGWAPPYCEKSGRGGSVDSGPAQIDYSLRDGLLIFFLLVLPILVLVVFGFIYLFRRNSLNKCSRAQRSTRSRTNEANTQRNNQPNGNVPPRPPPPIQDPQYPSATSGAQASSNNQGGEQPAVWTSQLPRNGPGVPRPIPPRNVVT</sequence>
<dbReference type="PROSITE" id="PS00427">
    <property type="entry name" value="DISINTEGRIN_1"/>
    <property type="match status" value="1"/>
</dbReference>
<evidence type="ECO:0000256" key="1">
    <source>
        <dbReference type="ARBA" id="ARBA00004479"/>
    </source>
</evidence>
<comment type="caution">
    <text evidence="15">The sequence shown here is derived from an EMBL/GenBank/DDBJ whole genome shotgun (WGS) entry which is preliminary data.</text>
</comment>
<proteinExistence type="predicted"/>
<name>A0AAE0UYL9_9TELE</name>
<keyword evidence="4 10" id="KW-0472">Membrane</keyword>
<protein>
    <recommendedName>
        <fullName evidence="17">Disintegrin and metalloproteinase domain-containing protein 9-like</fullName>
    </recommendedName>
</protein>
<feature type="signal peptide" evidence="11">
    <location>
        <begin position="1"/>
        <end position="33"/>
    </location>
</feature>
<dbReference type="Pfam" id="PF00200">
    <property type="entry name" value="Disintegrin"/>
    <property type="match status" value="1"/>
</dbReference>
<dbReference type="PROSITE" id="PS50214">
    <property type="entry name" value="DISINTEGRIN_2"/>
    <property type="match status" value="1"/>
</dbReference>
<feature type="active site" evidence="8">
    <location>
        <position position="368"/>
    </location>
</feature>
<dbReference type="Pfam" id="PF01562">
    <property type="entry name" value="Pep_M12B_propep"/>
    <property type="match status" value="1"/>
</dbReference>
<comment type="caution">
    <text evidence="7">Lacks conserved residue(s) required for the propagation of feature annotation.</text>
</comment>
<evidence type="ECO:0000313" key="15">
    <source>
        <dbReference type="EMBL" id="KAK3529367.1"/>
    </source>
</evidence>
<dbReference type="FunFam" id="4.10.70.10:FF:000001">
    <property type="entry name" value="Disintegrin and metalloproteinase domain-containing protein 22"/>
    <property type="match status" value="1"/>
</dbReference>
<feature type="chain" id="PRO_5041977445" description="Disintegrin and metalloproteinase domain-containing protein 9-like" evidence="11">
    <location>
        <begin position="34"/>
        <end position="830"/>
    </location>
</feature>
<feature type="compositionally biased region" description="Polar residues" evidence="9">
    <location>
        <begin position="788"/>
        <end position="813"/>
    </location>
</feature>
<keyword evidence="8" id="KW-0862">Zinc</keyword>
<dbReference type="GO" id="GO:0005886">
    <property type="term" value="C:plasma membrane"/>
    <property type="evidence" value="ECO:0007669"/>
    <property type="project" value="TreeGrafter"/>
</dbReference>
<accession>A0AAE0UYL9</accession>
<dbReference type="InterPro" id="IPR002870">
    <property type="entry name" value="Peptidase_M12B_N"/>
</dbReference>
<feature type="compositionally biased region" description="Pro residues" evidence="9">
    <location>
        <begin position="819"/>
        <end position="830"/>
    </location>
</feature>
<dbReference type="AlphaFoldDB" id="A0AAE0UYL9"/>
<keyword evidence="7" id="KW-0245">EGF-like domain</keyword>
<evidence type="ECO:0000256" key="4">
    <source>
        <dbReference type="ARBA" id="ARBA00023136"/>
    </source>
</evidence>
<keyword evidence="11" id="KW-0732">Signal</keyword>
<dbReference type="SMART" id="SM00608">
    <property type="entry name" value="ACR"/>
    <property type="match status" value="1"/>
</dbReference>
<reference evidence="15" key="1">
    <citation type="submission" date="2023-06" db="EMBL/GenBank/DDBJ databases">
        <title>Male Hemibagrus guttatus genome.</title>
        <authorList>
            <person name="Bian C."/>
        </authorList>
    </citation>
    <scope>NUCLEOTIDE SEQUENCE</scope>
    <source>
        <strain evidence="15">Male_cb2023</strain>
        <tissue evidence="15">Muscle</tissue>
    </source>
</reference>
<dbReference type="EMBL" id="JAUCMX010000012">
    <property type="protein sequence ID" value="KAK3529367.1"/>
    <property type="molecule type" value="Genomic_DNA"/>
</dbReference>
<feature type="disulfide bond" evidence="8">
    <location>
        <begin position="384"/>
        <end position="389"/>
    </location>
</feature>
<keyword evidence="16" id="KW-1185">Reference proteome</keyword>
<dbReference type="InterPro" id="IPR006586">
    <property type="entry name" value="ADAM_Cys-rich"/>
</dbReference>
<keyword evidence="8" id="KW-0479">Metal-binding</keyword>
<dbReference type="Gene3D" id="4.10.70.10">
    <property type="entry name" value="Disintegrin domain"/>
    <property type="match status" value="1"/>
</dbReference>
<feature type="disulfide bond" evidence="7">
    <location>
        <begin position="684"/>
        <end position="693"/>
    </location>
</feature>
<feature type="binding site" evidence="8">
    <location>
        <position position="377"/>
    </location>
    <ligand>
        <name>Zn(2+)</name>
        <dbReference type="ChEBI" id="CHEBI:29105"/>
        <note>catalytic</note>
    </ligand>
</feature>
<feature type="domain" description="Peptidase M12B" evidence="14">
    <location>
        <begin position="229"/>
        <end position="425"/>
    </location>
</feature>
<feature type="binding site" evidence="8">
    <location>
        <position position="367"/>
    </location>
    <ligand>
        <name>Zn(2+)</name>
        <dbReference type="ChEBI" id="CHEBI:29105"/>
        <note>catalytic</note>
    </ligand>
</feature>
<organism evidence="15 16">
    <name type="scientific">Hemibagrus guttatus</name>
    <dbReference type="NCBI Taxonomy" id="175788"/>
    <lineage>
        <taxon>Eukaryota</taxon>
        <taxon>Metazoa</taxon>
        <taxon>Chordata</taxon>
        <taxon>Craniata</taxon>
        <taxon>Vertebrata</taxon>
        <taxon>Euteleostomi</taxon>
        <taxon>Actinopterygii</taxon>
        <taxon>Neopterygii</taxon>
        <taxon>Teleostei</taxon>
        <taxon>Ostariophysi</taxon>
        <taxon>Siluriformes</taxon>
        <taxon>Bagridae</taxon>
        <taxon>Hemibagrus</taxon>
    </lineage>
</organism>
<evidence type="ECO:0008006" key="17">
    <source>
        <dbReference type="Google" id="ProtNLM"/>
    </source>
</evidence>
<evidence type="ECO:0000259" key="12">
    <source>
        <dbReference type="PROSITE" id="PS50026"/>
    </source>
</evidence>
<evidence type="ECO:0000259" key="14">
    <source>
        <dbReference type="PROSITE" id="PS50215"/>
    </source>
</evidence>